<dbReference type="EMBL" id="KZ821695">
    <property type="protein sequence ID" value="PYH82399.1"/>
    <property type="molecule type" value="Genomic_DNA"/>
</dbReference>
<dbReference type="VEuPathDB" id="FungiDB:BO82DRAFT_401394"/>
<keyword evidence="2" id="KW-1185">Reference proteome</keyword>
<dbReference type="RefSeq" id="XP_025492599.1">
    <property type="nucleotide sequence ID" value="XM_025639251.1"/>
</dbReference>
<name>A0A319CDU2_9EURO</name>
<reference evidence="1 2" key="1">
    <citation type="submission" date="2016-12" db="EMBL/GenBank/DDBJ databases">
        <title>The genomes of Aspergillus section Nigri reveals drivers in fungal speciation.</title>
        <authorList>
            <consortium name="DOE Joint Genome Institute"/>
            <person name="Vesth T.C."/>
            <person name="Nybo J."/>
            <person name="Theobald S."/>
            <person name="Brandl J."/>
            <person name="Frisvad J.C."/>
            <person name="Nielsen K.F."/>
            <person name="Lyhne E.K."/>
            <person name="Kogle M.E."/>
            <person name="Kuo A."/>
            <person name="Riley R."/>
            <person name="Clum A."/>
            <person name="Nolan M."/>
            <person name="Lipzen A."/>
            <person name="Salamov A."/>
            <person name="Henrissat B."/>
            <person name="Wiebenga A."/>
            <person name="De Vries R.P."/>
            <person name="Grigoriev I.V."/>
            <person name="Mortensen U.H."/>
            <person name="Andersen M.R."/>
            <person name="Baker S.E."/>
        </authorList>
    </citation>
    <scope>NUCLEOTIDE SEQUENCE [LARGE SCALE GENOMIC DNA]</scope>
    <source>
        <strain evidence="1 2">CBS 121591</strain>
    </source>
</reference>
<accession>A0A319CDU2</accession>
<dbReference type="AlphaFoldDB" id="A0A319CDU2"/>
<evidence type="ECO:0000313" key="2">
    <source>
        <dbReference type="Proteomes" id="UP000248340"/>
    </source>
</evidence>
<dbReference type="GeneID" id="37141993"/>
<organism evidence="1 2">
    <name type="scientific">Aspergillus uvarum CBS 121591</name>
    <dbReference type="NCBI Taxonomy" id="1448315"/>
    <lineage>
        <taxon>Eukaryota</taxon>
        <taxon>Fungi</taxon>
        <taxon>Dikarya</taxon>
        <taxon>Ascomycota</taxon>
        <taxon>Pezizomycotina</taxon>
        <taxon>Eurotiomycetes</taxon>
        <taxon>Eurotiomycetidae</taxon>
        <taxon>Eurotiales</taxon>
        <taxon>Aspergillaceae</taxon>
        <taxon>Aspergillus</taxon>
        <taxon>Aspergillus subgen. Circumdati</taxon>
    </lineage>
</organism>
<protein>
    <submittedName>
        <fullName evidence="1">Uncharacterized protein</fullName>
    </submittedName>
</protein>
<sequence length="162" mass="19190">MSAFGVPSPDESQKEEYQWIVEHHEFARTEGQRNFSCLTVDVSRRSQNQSPRPPLVRVFCVDEREDLSGSDDDEHEHEHEHEEYMFYRPEAREFADEYLSGEARQENPAFILAGAHLMPIAAWKINAQNERMVCPFDEETQNDYFCIWHDRLVVEQMLKKLR</sequence>
<evidence type="ECO:0000313" key="1">
    <source>
        <dbReference type="EMBL" id="PYH82399.1"/>
    </source>
</evidence>
<dbReference type="Proteomes" id="UP000248340">
    <property type="component" value="Unassembled WGS sequence"/>
</dbReference>
<proteinExistence type="predicted"/>
<gene>
    <name evidence="1" type="ORF">BO82DRAFT_401394</name>
</gene>